<keyword evidence="11 17" id="KW-0460">Magnesium</keyword>
<gene>
    <name evidence="18 20" type="primary">dnaQ</name>
    <name evidence="20" type="ordered locus">Bfl225</name>
</gene>
<keyword evidence="6 18" id="KW-0235">DNA replication</keyword>
<feature type="binding site" evidence="17">
    <location>
        <position position="14"/>
    </location>
    <ligand>
        <name>a divalent metal cation</name>
        <dbReference type="ChEBI" id="CHEBI:60240"/>
        <label>1</label>
        <note>catalytic</note>
    </ligand>
</feature>
<evidence type="ECO:0000313" key="20">
    <source>
        <dbReference type="EMBL" id="CAD83739.1"/>
    </source>
</evidence>
<dbReference type="FunFam" id="3.30.420.10:FF:000012">
    <property type="entry name" value="DNA polymerase III subunit epsilon"/>
    <property type="match status" value="1"/>
</dbReference>
<feature type="binding site" evidence="16">
    <location>
        <position position="167"/>
    </location>
    <ligand>
        <name>substrate</name>
    </ligand>
</feature>
<evidence type="ECO:0000256" key="15">
    <source>
        <dbReference type="PIRSR" id="PIRSR606309-1"/>
    </source>
</evidence>
<proteinExistence type="predicted"/>
<dbReference type="EC" id="2.7.7.7" evidence="2 18"/>
<dbReference type="KEGG" id="bfl:Bfl225"/>
<dbReference type="CDD" id="cd06131">
    <property type="entry name" value="DNA_pol_III_epsilon_Ecoli_like"/>
    <property type="match status" value="1"/>
</dbReference>
<name>Q7VQB5_BLOFL</name>
<feature type="active site" description="Proton acceptor" evidence="15">
    <location>
        <position position="162"/>
    </location>
</feature>
<keyword evidence="10 18" id="KW-0269">Exonuclease</keyword>
<dbReference type="InterPro" id="IPR012337">
    <property type="entry name" value="RNaseH-like_sf"/>
</dbReference>
<keyword evidence="12 18" id="KW-0239">DNA-directed DNA polymerase</keyword>
<feature type="binding site" evidence="16">
    <location>
        <position position="61"/>
    </location>
    <ligand>
        <name>substrate</name>
    </ligand>
</feature>
<dbReference type="GO" id="GO:0008408">
    <property type="term" value="F:3'-5' exonuclease activity"/>
    <property type="evidence" value="ECO:0007669"/>
    <property type="project" value="TreeGrafter"/>
</dbReference>
<dbReference type="Proteomes" id="UP000002192">
    <property type="component" value="Chromosome"/>
</dbReference>
<dbReference type="EMBL" id="BX248583">
    <property type="protein sequence ID" value="CAD83739.1"/>
    <property type="molecule type" value="Genomic_DNA"/>
</dbReference>
<evidence type="ECO:0000256" key="9">
    <source>
        <dbReference type="ARBA" id="ARBA00022801"/>
    </source>
</evidence>
<evidence type="ECO:0000256" key="1">
    <source>
        <dbReference type="ARBA" id="ARBA00001936"/>
    </source>
</evidence>
<evidence type="ECO:0000256" key="12">
    <source>
        <dbReference type="ARBA" id="ARBA00022932"/>
    </source>
</evidence>
<evidence type="ECO:0000256" key="11">
    <source>
        <dbReference type="ARBA" id="ARBA00022842"/>
    </source>
</evidence>
<comment type="cofactor">
    <cofactor evidence="17">
        <name>Mg(2+)</name>
        <dbReference type="ChEBI" id="CHEBI:18420"/>
    </cofactor>
    <cofactor evidence="17">
        <name>Mn(2+)</name>
        <dbReference type="ChEBI" id="CHEBI:29035"/>
    </cofactor>
    <text evidence="17">Binds 2 divalent metal cations. Magnesium or manganese.</text>
</comment>
<dbReference type="GO" id="GO:0045004">
    <property type="term" value="P:DNA replication proofreading"/>
    <property type="evidence" value="ECO:0007669"/>
    <property type="project" value="TreeGrafter"/>
</dbReference>
<dbReference type="OrthoDB" id="9804290at2"/>
<evidence type="ECO:0000256" key="2">
    <source>
        <dbReference type="ARBA" id="ARBA00012417"/>
    </source>
</evidence>
<keyword evidence="13 17" id="KW-0464">Manganese</keyword>
<dbReference type="GO" id="GO:0003677">
    <property type="term" value="F:DNA binding"/>
    <property type="evidence" value="ECO:0007669"/>
    <property type="project" value="InterPro"/>
</dbReference>
<dbReference type="GO" id="GO:0005829">
    <property type="term" value="C:cytosol"/>
    <property type="evidence" value="ECO:0007669"/>
    <property type="project" value="TreeGrafter"/>
</dbReference>
<dbReference type="Pfam" id="PF00929">
    <property type="entry name" value="RNase_T"/>
    <property type="match status" value="1"/>
</dbReference>
<dbReference type="NCBIfam" id="TIGR00573">
    <property type="entry name" value="dnaq"/>
    <property type="match status" value="1"/>
</dbReference>
<accession>Q7VQB5</accession>
<dbReference type="InterPro" id="IPR006054">
    <property type="entry name" value="DnaQ"/>
</dbReference>
<keyword evidence="5 18" id="KW-0548">Nucleotidyltransferase</keyword>
<keyword evidence="21" id="KW-1185">Reference proteome</keyword>
<evidence type="ECO:0000256" key="16">
    <source>
        <dbReference type="PIRSR" id="PIRSR606309-2"/>
    </source>
</evidence>
<dbReference type="HOGENOM" id="CLU_047806_2_0_6"/>
<comment type="catalytic activity">
    <reaction evidence="14 18">
        <text>DNA(n) + a 2'-deoxyribonucleoside 5'-triphosphate = DNA(n+1) + diphosphate</text>
        <dbReference type="Rhea" id="RHEA:22508"/>
        <dbReference type="Rhea" id="RHEA-COMP:17339"/>
        <dbReference type="Rhea" id="RHEA-COMP:17340"/>
        <dbReference type="ChEBI" id="CHEBI:33019"/>
        <dbReference type="ChEBI" id="CHEBI:61560"/>
        <dbReference type="ChEBI" id="CHEBI:173112"/>
        <dbReference type="EC" id="2.7.7.7"/>
    </reaction>
</comment>
<comment type="function">
    <text evidence="18">DNA polymerase III is a complex, multichain enzyme responsible for most of the replicative synthesis in bacteria. The epsilon subunit contain the editing function and is a proofreading 3'-5' exonuclease.</text>
</comment>
<dbReference type="InterPro" id="IPR006309">
    <property type="entry name" value="DnaQ_proteo"/>
</dbReference>
<dbReference type="PANTHER" id="PTHR30231">
    <property type="entry name" value="DNA POLYMERASE III SUBUNIT EPSILON"/>
    <property type="match status" value="1"/>
</dbReference>
<evidence type="ECO:0000256" key="6">
    <source>
        <dbReference type="ARBA" id="ARBA00022705"/>
    </source>
</evidence>
<dbReference type="NCBIfam" id="TIGR01406">
    <property type="entry name" value="dnaQ_proteo"/>
    <property type="match status" value="1"/>
</dbReference>
<dbReference type="PANTHER" id="PTHR30231:SF41">
    <property type="entry name" value="DNA POLYMERASE III SUBUNIT EPSILON"/>
    <property type="match status" value="1"/>
</dbReference>
<evidence type="ECO:0000256" key="3">
    <source>
        <dbReference type="ARBA" id="ARBA00020352"/>
    </source>
</evidence>
<evidence type="ECO:0000256" key="5">
    <source>
        <dbReference type="ARBA" id="ARBA00022695"/>
    </source>
</evidence>
<dbReference type="InterPro" id="IPR036397">
    <property type="entry name" value="RNaseH_sf"/>
</dbReference>
<evidence type="ECO:0000259" key="19">
    <source>
        <dbReference type="SMART" id="SM00479"/>
    </source>
</evidence>
<dbReference type="InterPro" id="IPR013520">
    <property type="entry name" value="Ribonucl_H"/>
</dbReference>
<reference evidence="20 21" key="1">
    <citation type="journal article" date="2003" name="Proc. Natl. Acad. Sci. U.S.A.">
        <title>The genome sequence of Blochmannia floridanus: comparative analysis of reduced genomes.</title>
        <authorList>
            <person name="Gil R."/>
            <person name="Silva F.J."/>
            <person name="Zientz E."/>
            <person name="Delmotte F."/>
            <person name="Gonzalez-Candelas F."/>
            <person name="Latorre A."/>
            <person name="Rausell C."/>
            <person name="Kramerbeek J."/>
            <person name="Gadau J."/>
            <person name="Hoelldobler B."/>
            <person name="van Ham R.C.H.J."/>
            <person name="Gross R."/>
            <person name="Moya A."/>
        </authorList>
    </citation>
    <scope>NUCLEOTIDE SEQUENCE [LARGE SCALE GENOMIC DNA]</scope>
</reference>
<keyword evidence="7 18" id="KW-0540">Nuclease</keyword>
<feature type="binding site" evidence="17">
    <location>
        <position position="12"/>
    </location>
    <ligand>
        <name>a divalent metal cation</name>
        <dbReference type="ChEBI" id="CHEBI:60240"/>
        <label>1</label>
        <note>catalytic</note>
    </ligand>
</feature>
<dbReference type="STRING" id="203907.Bfl225"/>
<evidence type="ECO:0000313" key="21">
    <source>
        <dbReference type="Proteomes" id="UP000002192"/>
    </source>
</evidence>
<feature type="binding site" evidence="16">
    <location>
        <position position="14"/>
    </location>
    <ligand>
        <name>substrate</name>
    </ligand>
</feature>
<dbReference type="NCBIfam" id="NF004316">
    <property type="entry name" value="PRK05711.1"/>
    <property type="match status" value="1"/>
</dbReference>
<evidence type="ECO:0000256" key="14">
    <source>
        <dbReference type="ARBA" id="ARBA00049244"/>
    </source>
</evidence>
<comment type="cofactor">
    <cofactor evidence="1 18">
        <name>Mn(2+)</name>
        <dbReference type="ChEBI" id="CHEBI:29035"/>
    </cofactor>
</comment>
<evidence type="ECO:0000256" key="10">
    <source>
        <dbReference type="ARBA" id="ARBA00022839"/>
    </source>
</evidence>
<evidence type="ECO:0000256" key="4">
    <source>
        <dbReference type="ARBA" id="ARBA00022679"/>
    </source>
</evidence>
<evidence type="ECO:0000256" key="13">
    <source>
        <dbReference type="ARBA" id="ARBA00023211"/>
    </source>
</evidence>
<feature type="domain" description="Exonuclease" evidence="19">
    <location>
        <begin position="7"/>
        <end position="184"/>
    </location>
</feature>
<dbReference type="SMART" id="SM00479">
    <property type="entry name" value="EXOIII"/>
    <property type="match status" value="1"/>
</dbReference>
<keyword evidence="4 18" id="KW-0808">Transferase</keyword>
<comment type="subunit">
    <text evidence="18">The DNA polymerase holoenzyme is a complex that contains 10 different types of subunits. These subunits are organized into 3 functionally essential subassemblies: the pol III core, the beta sliding clamp processivity factor and the clamp-loading complex. The pol III core (subunits alpha,epsilon and theta) contains the polymerase and the 3'-5' exonuclease proofreading activities. The polymerase is tethered to the template via the sliding clamp processivity factor. The clamp-loading complex assembles the beta processivity factor onto the primer template and plays a central role in the organization and communication at the replication fork. This complex contains delta, delta', psi and chi, and copies of either or both of two different DnaX proteins, gamma and tau.</text>
</comment>
<sequence length="258" mass="29759">MNINSNRYVVLDTETTGMNKFGVHYEGHRIIEIGAVEIINRRLTNNQFHVYLNPNRSVDSEAFAIHGISDQFLVDQPCFLDIANDFLQFIRGSTLVIHNASFDLGFLNFELHNIYLNSRTVESYCTVIDSLKLARKIFPGQRNSLDALCERYCIKNSKRILHNALIDAQLLAYVFLVMTGGQTRIQFMDMLDNSDTNILNNTITHDNKFELCLNNSVCTEKKSLKILYATSIEKLEHEKYLDFVMKASNNQCLWRKCK</sequence>
<dbReference type="eggNOG" id="COG0847">
    <property type="taxonomic scope" value="Bacteria"/>
</dbReference>
<feature type="binding site" evidence="16">
    <location>
        <position position="12"/>
    </location>
    <ligand>
        <name>substrate</name>
    </ligand>
</feature>
<dbReference type="SUPFAM" id="SSF53098">
    <property type="entry name" value="Ribonuclease H-like"/>
    <property type="match status" value="1"/>
</dbReference>
<dbReference type="Gene3D" id="3.30.420.10">
    <property type="entry name" value="Ribonuclease H-like superfamily/Ribonuclease H"/>
    <property type="match status" value="1"/>
</dbReference>
<dbReference type="GO" id="GO:0046872">
    <property type="term" value="F:metal ion binding"/>
    <property type="evidence" value="ECO:0007669"/>
    <property type="project" value="UniProtKB-KW"/>
</dbReference>
<dbReference type="GO" id="GO:0003887">
    <property type="term" value="F:DNA-directed DNA polymerase activity"/>
    <property type="evidence" value="ECO:0007669"/>
    <property type="project" value="UniProtKB-KW"/>
</dbReference>
<evidence type="ECO:0000256" key="17">
    <source>
        <dbReference type="PIRSR" id="PIRSR606309-3"/>
    </source>
</evidence>
<organism evidence="20 21">
    <name type="scientific">Blochmanniella floridana</name>
    <dbReference type="NCBI Taxonomy" id="203907"/>
    <lineage>
        <taxon>Bacteria</taxon>
        <taxon>Pseudomonadati</taxon>
        <taxon>Pseudomonadota</taxon>
        <taxon>Gammaproteobacteria</taxon>
        <taxon>Enterobacterales</taxon>
        <taxon>Enterobacteriaceae</taxon>
        <taxon>ant endosymbionts</taxon>
        <taxon>Candidatus Blochmanniella</taxon>
    </lineage>
</organism>
<keyword evidence="8 17" id="KW-0479">Metal-binding</keyword>
<evidence type="ECO:0000256" key="8">
    <source>
        <dbReference type="ARBA" id="ARBA00022723"/>
    </source>
</evidence>
<protein>
    <recommendedName>
        <fullName evidence="3 18">DNA polymerase III subunit epsilon</fullName>
        <ecNumber evidence="2 18">2.7.7.7</ecNumber>
    </recommendedName>
</protein>
<feature type="binding site" evidence="16">
    <location>
        <position position="66"/>
    </location>
    <ligand>
        <name>substrate</name>
    </ligand>
</feature>
<dbReference type="AlphaFoldDB" id="Q7VQB5"/>
<feature type="binding site" evidence="17">
    <location>
        <position position="167"/>
    </location>
    <ligand>
        <name>a divalent metal cation</name>
        <dbReference type="ChEBI" id="CHEBI:60240"/>
        <label>1</label>
        <note>catalytic</note>
    </ligand>
</feature>
<evidence type="ECO:0000256" key="7">
    <source>
        <dbReference type="ARBA" id="ARBA00022722"/>
    </source>
</evidence>
<evidence type="ECO:0000256" key="18">
    <source>
        <dbReference type="RuleBase" id="RU364087"/>
    </source>
</evidence>
<keyword evidence="9 18" id="KW-0378">Hydrolase</keyword>